<feature type="binding site" evidence="3">
    <location>
        <position position="237"/>
    </location>
    <ligand>
        <name>Ca(2+)</name>
        <dbReference type="ChEBI" id="CHEBI:29108"/>
    </ligand>
</feature>
<comment type="similarity">
    <text evidence="1">Belongs to the manganese catalase family.</text>
</comment>
<keyword evidence="3" id="KW-0106">Calcium</keyword>
<sequence length="281" mass="31555">MFKHTRALQFNAKPDRPDPLMARKLQEALGGQWGEMTGMMSYLSQGWASTGDEKYKDILLDTGTEEIAHVEMISTMIAYLLEDTPIYEQEEMIKKDPSLAKVMGGTDPEHGLVHGLTAGLTNPNGAAWNTGYVTSSGNLLADMRFNVTSGNLLADMRFNVTRESQARVQVSRLYHMTRDEGVRDMLKFLLARETQHQLQFIKAQEELEERYGVVVPGNMNDIQHSEYSHVIMNFSDGEGSRAFENQIAKDGQMFTYQENPEAMGEVPKTKPASSELHNDQG</sequence>
<feature type="binding site" evidence="2">
    <location>
        <position position="196"/>
    </location>
    <ligand>
        <name>Mn(2+)</name>
        <dbReference type="ChEBI" id="CHEBI:29035"/>
        <label>1</label>
    </ligand>
</feature>
<reference evidence="5 6" key="1">
    <citation type="submission" date="2019-09" db="EMBL/GenBank/DDBJ databases">
        <title>Complete Genome Sequence of Lactobacillus nenjiangensis SH-Y15, isolated from sauerkraut.</title>
        <authorList>
            <person name="Yang H."/>
        </authorList>
    </citation>
    <scope>NUCLEOTIDE SEQUENCE [LARGE SCALE GENOMIC DNA]</scope>
    <source>
        <strain evidence="5 6">SH-Y15</strain>
    </source>
</reference>
<feature type="binding site" evidence="2">
    <location>
        <position position="163"/>
    </location>
    <ligand>
        <name>Mn(2+)</name>
        <dbReference type="ChEBI" id="CHEBI:29035"/>
        <label>1</label>
    </ligand>
</feature>
<protein>
    <submittedName>
        <fullName evidence="5">Manganese catalase</fullName>
    </submittedName>
</protein>
<keyword evidence="2" id="KW-0479">Metal-binding</keyword>
<keyword evidence="2" id="KW-0464">Manganese</keyword>
<dbReference type="GO" id="GO:0046872">
    <property type="term" value="F:metal ion binding"/>
    <property type="evidence" value="ECO:0007669"/>
    <property type="project" value="UniProtKB-KW"/>
</dbReference>
<dbReference type="Proteomes" id="UP000325295">
    <property type="component" value="Chromosome"/>
</dbReference>
<comment type="cofactor">
    <cofactor evidence="2">
        <name>Mn(2+)</name>
        <dbReference type="ChEBI" id="CHEBI:29035"/>
    </cofactor>
    <text evidence="2">Binds 2 manganese ions per subunit.</text>
</comment>
<dbReference type="KEGG" id="lnn:F0161_01300"/>
<gene>
    <name evidence="5" type="ORF">F0161_01300</name>
</gene>
<dbReference type="Pfam" id="PF05067">
    <property type="entry name" value="Mn_catalase"/>
    <property type="match status" value="1"/>
</dbReference>
<dbReference type="InterPro" id="IPR012347">
    <property type="entry name" value="Ferritin-like"/>
</dbReference>
<dbReference type="InterPro" id="IPR027407">
    <property type="entry name" value="Mn_catalase_C"/>
</dbReference>
<feature type="binding site" evidence="3">
    <location>
        <position position="57"/>
    </location>
    <ligand>
        <name>Ca(2+)</name>
        <dbReference type="ChEBI" id="CHEBI:29108"/>
    </ligand>
</feature>
<dbReference type="EMBL" id="CP043939">
    <property type="protein sequence ID" value="QER66638.1"/>
    <property type="molecule type" value="Genomic_DNA"/>
</dbReference>
<name>A0A5P1X2S6_9LACO</name>
<accession>A0A5P1X2S6</accession>
<dbReference type="InterPro" id="IPR007760">
    <property type="entry name" value="Mn_catalase"/>
</dbReference>
<evidence type="ECO:0000313" key="6">
    <source>
        <dbReference type="Proteomes" id="UP000325295"/>
    </source>
</evidence>
<evidence type="ECO:0000256" key="4">
    <source>
        <dbReference type="SAM" id="MobiDB-lite"/>
    </source>
</evidence>
<keyword evidence="6" id="KW-1185">Reference proteome</keyword>
<feature type="binding site" evidence="3">
    <location>
        <position position="233"/>
    </location>
    <ligand>
        <name>Ca(2+)</name>
        <dbReference type="ChEBI" id="CHEBI:29108"/>
    </ligand>
</feature>
<feature type="binding site" evidence="2">
    <location>
        <position position="69"/>
    </location>
    <ligand>
        <name>Mn(2+)</name>
        <dbReference type="ChEBI" id="CHEBI:29035"/>
        <label>1</label>
    </ligand>
</feature>
<proteinExistence type="inferred from homology"/>
<dbReference type="Gene3D" id="1.20.1260.10">
    <property type="match status" value="2"/>
</dbReference>
<feature type="binding site" evidence="3">
    <location>
        <position position="235"/>
    </location>
    <ligand>
        <name>Ca(2+)</name>
        <dbReference type="ChEBI" id="CHEBI:29108"/>
    </ligand>
</feature>
<feature type="region of interest" description="Disordered" evidence="4">
    <location>
        <begin position="260"/>
        <end position="281"/>
    </location>
</feature>
<dbReference type="RefSeq" id="WP_150203309.1">
    <property type="nucleotide sequence ID" value="NZ_CP043939.1"/>
</dbReference>
<dbReference type="InterPro" id="IPR039377">
    <property type="entry name" value="Mn_catalase_dom"/>
</dbReference>
<comment type="cofactor">
    <cofactor evidence="3">
        <name>Ca(2+)</name>
        <dbReference type="ChEBI" id="CHEBI:29108"/>
    </cofactor>
    <text evidence="3">Binds 1 Ca(2+) ion per subunit.</text>
</comment>
<evidence type="ECO:0000256" key="1">
    <source>
        <dbReference type="ARBA" id="ARBA00007644"/>
    </source>
</evidence>
<evidence type="ECO:0000313" key="5">
    <source>
        <dbReference type="EMBL" id="QER66638.1"/>
    </source>
</evidence>
<dbReference type="CDD" id="cd01051">
    <property type="entry name" value="Mn_catalase"/>
    <property type="match status" value="1"/>
</dbReference>
<feature type="binding site" evidence="2">
    <location>
        <position position="66"/>
    </location>
    <ligand>
        <name>Mn(2+)</name>
        <dbReference type="ChEBI" id="CHEBI:29035"/>
        <label>2</label>
    </ligand>
</feature>
<feature type="binding site" evidence="3">
    <location>
        <position position="61"/>
    </location>
    <ligand>
        <name>Ca(2+)</name>
        <dbReference type="ChEBI" id="CHEBI:29108"/>
    </ligand>
</feature>
<dbReference type="OrthoDB" id="9800585at2"/>
<dbReference type="SUPFAM" id="SSF47240">
    <property type="entry name" value="Ferritin-like"/>
    <property type="match status" value="2"/>
</dbReference>
<dbReference type="Gene3D" id="3.30.1530.10">
    <property type="entry name" value="manganese catalase, domain 2, chain A"/>
    <property type="match status" value="1"/>
</dbReference>
<organism evidence="5 6">
    <name type="scientific">Paucilactobacillus nenjiangensis</name>
    <dbReference type="NCBI Taxonomy" id="1296540"/>
    <lineage>
        <taxon>Bacteria</taxon>
        <taxon>Bacillati</taxon>
        <taxon>Bacillota</taxon>
        <taxon>Bacilli</taxon>
        <taxon>Lactobacillales</taxon>
        <taxon>Lactobacillaceae</taxon>
        <taxon>Paucilactobacillus</taxon>
    </lineage>
</organism>
<dbReference type="InterPro" id="IPR009078">
    <property type="entry name" value="Ferritin-like_SF"/>
</dbReference>
<feature type="binding site" evidence="2">
    <location>
        <position position="35"/>
    </location>
    <ligand>
        <name>Mn(2+)</name>
        <dbReference type="ChEBI" id="CHEBI:29035"/>
        <label>1</label>
    </ligand>
</feature>
<evidence type="ECO:0000256" key="3">
    <source>
        <dbReference type="PIRSR" id="PIRSR607760-2"/>
    </source>
</evidence>
<dbReference type="AlphaFoldDB" id="A0A5P1X2S6"/>
<evidence type="ECO:0000256" key="2">
    <source>
        <dbReference type="PIRSR" id="PIRSR607760-1"/>
    </source>
</evidence>